<sequence>MAKHLAPERNSETLMGLLEWFWLGDYEAVEEALADIRRLGVQRLRLGVSWADYLTETGERWYDWLLPKLAKEVELLPCFVYTPPSLAELPATAAPPRNPKDYADFLDVCITRYGDFFEYVELWNEPNNMREWDFTLDNTWEKFAATIGGAAYWARQRGKRTALGGMSPIDPNWLHTMFQLGVMEHIDVVGIHAFPDSYDVTHEDLLSQIARIERVLKQYGSKARIWLTEVGYPTWRNDEYRQLKVFNDALNLPVERAYWLSLRDLLMERPSTAGYHNDPRDYHFGLKTASGREKLLFRHWAQYGLEGIRQTATWAQTPGTLQPAPEVMVTGGAGFIGSNLVERLVKAGRRVRVVDNLDRPGVEHNLRWLREHYGDHIEFVPADMRNTFALEPAIKGIKHIYHLAAQVAVTTSLDDPMMDFRINLHGTLNLLEAARKQPQPPSIAFASTNKVYGSLPDVALDIIDDRYQPSDPELRRYGIDERRNLDFHSPYGCSKGGADQYLIDYARCLGVPAVVLRMSCIYGPRQFGTEDQGWVAHFLIRAQKGEPITLYGDGRQTRDILFVQDLLDAFLLAEQRMDSLAGRAFNIGGGPSNCVSLLQLIELIGQLQGNKPDIAFADWRPGDQRYYVSDTRLFQAATGWQPQVSVEQGIQRLHQWLTDSYVVRAIHVSGAPLNAATRPKAHINEHRRRRRRLAIRPRTSARLGQSRHRHRLGLLRPGTERRTAATSGCHSGIDAA</sequence>
<organism evidence="3 4">
    <name type="scientific">Alkalilimnicola ehrlichii</name>
    <dbReference type="NCBI Taxonomy" id="351052"/>
    <lineage>
        <taxon>Bacteria</taxon>
        <taxon>Pseudomonadati</taxon>
        <taxon>Pseudomonadota</taxon>
        <taxon>Gammaproteobacteria</taxon>
        <taxon>Chromatiales</taxon>
        <taxon>Ectothiorhodospiraceae</taxon>
        <taxon>Alkalilimnicola</taxon>
    </lineage>
</organism>
<dbReference type="RefSeq" id="WP_258868238.1">
    <property type="nucleotide sequence ID" value="NZ_NFZW01000028.1"/>
</dbReference>
<dbReference type="InterPro" id="IPR017853">
    <property type="entry name" value="GH"/>
</dbReference>
<dbReference type="Proteomes" id="UP000256763">
    <property type="component" value="Unassembled WGS sequence"/>
</dbReference>
<dbReference type="SUPFAM" id="SSF51735">
    <property type="entry name" value="NAD(P)-binding Rossmann-fold domains"/>
    <property type="match status" value="1"/>
</dbReference>
<dbReference type="Gene3D" id="3.20.20.80">
    <property type="entry name" value="Glycosidases"/>
    <property type="match status" value="1"/>
</dbReference>
<feature type="region of interest" description="Disordered" evidence="1">
    <location>
        <begin position="716"/>
        <end position="736"/>
    </location>
</feature>
<dbReference type="InterPro" id="IPR036291">
    <property type="entry name" value="NAD(P)-bd_dom_sf"/>
</dbReference>
<proteinExistence type="predicted"/>
<dbReference type="InterPro" id="IPR016040">
    <property type="entry name" value="NAD(P)-bd_dom"/>
</dbReference>
<gene>
    <name evidence="3" type="ORF">CAL65_19595</name>
</gene>
<dbReference type="Gene3D" id="3.40.50.720">
    <property type="entry name" value="NAD(P)-binding Rossmann-like Domain"/>
    <property type="match status" value="1"/>
</dbReference>
<accession>A0A3E0WK99</accession>
<dbReference type="SUPFAM" id="SSF51445">
    <property type="entry name" value="(Trans)glycosidases"/>
    <property type="match status" value="1"/>
</dbReference>
<dbReference type="Pfam" id="PF16363">
    <property type="entry name" value="GDP_Man_Dehyd"/>
    <property type="match status" value="1"/>
</dbReference>
<evidence type="ECO:0000259" key="2">
    <source>
        <dbReference type="Pfam" id="PF16363"/>
    </source>
</evidence>
<dbReference type="EMBL" id="NFZW01000028">
    <property type="protein sequence ID" value="RFA32561.1"/>
    <property type="molecule type" value="Genomic_DNA"/>
</dbReference>
<reference evidence="4" key="1">
    <citation type="submission" date="2017-05" db="EMBL/GenBank/DDBJ databases">
        <authorList>
            <person name="Sharma S."/>
            <person name="Sidhu C."/>
            <person name="Pinnaka A.K."/>
        </authorList>
    </citation>
    <scope>NUCLEOTIDE SEQUENCE [LARGE SCALE GENOMIC DNA]</scope>
    <source>
        <strain evidence="4">AK93</strain>
    </source>
</reference>
<keyword evidence="4" id="KW-1185">Reference proteome</keyword>
<evidence type="ECO:0000313" key="4">
    <source>
        <dbReference type="Proteomes" id="UP000256763"/>
    </source>
</evidence>
<feature type="domain" description="NAD(P)-binding" evidence="2">
    <location>
        <begin position="328"/>
        <end position="652"/>
    </location>
</feature>
<evidence type="ECO:0000313" key="3">
    <source>
        <dbReference type="EMBL" id="RFA32561.1"/>
    </source>
</evidence>
<evidence type="ECO:0000256" key="1">
    <source>
        <dbReference type="SAM" id="MobiDB-lite"/>
    </source>
</evidence>
<protein>
    <submittedName>
        <fullName evidence="3">NAD-dependent dehydratase</fullName>
    </submittedName>
</protein>
<dbReference type="AlphaFoldDB" id="A0A3E0WK99"/>
<dbReference type="PANTHER" id="PTHR43000">
    <property type="entry name" value="DTDP-D-GLUCOSE 4,6-DEHYDRATASE-RELATED"/>
    <property type="match status" value="1"/>
</dbReference>
<name>A0A3E0WK99_9GAMM</name>
<comment type="caution">
    <text evidence="3">The sequence shown here is derived from an EMBL/GenBank/DDBJ whole genome shotgun (WGS) entry which is preliminary data.</text>
</comment>